<dbReference type="InterPro" id="IPR053182">
    <property type="entry name" value="YobU-like_regulator"/>
</dbReference>
<dbReference type="InterPro" id="IPR029441">
    <property type="entry name" value="Cass2"/>
</dbReference>
<dbReference type="PANTHER" id="PTHR36444">
    <property type="entry name" value="TRANSCRIPTIONAL REGULATOR PROTEIN YOBU-RELATED"/>
    <property type="match status" value="1"/>
</dbReference>
<evidence type="ECO:0000313" key="3">
    <source>
        <dbReference type="Proteomes" id="UP000038200"/>
    </source>
</evidence>
<dbReference type="InterPro" id="IPR011256">
    <property type="entry name" value="Reg_factor_effector_dom_sf"/>
</dbReference>
<dbReference type="SUPFAM" id="SSF55136">
    <property type="entry name" value="Probable bacterial effector-binding domain"/>
    <property type="match status" value="1"/>
</dbReference>
<organism evidence="2 3">
    <name type="scientific">Capnocytophaga canis</name>
    <dbReference type="NCBI Taxonomy" id="1848903"/>
    <lineage>
        <taxon>Bacteria</taxon>
        <taxon>Pseudomonadati</taxon>
        <taxon>Bacteroidota</taxon>
        <taxon>Flavobacteriia</taxon>
        <taxon>Flavobacteriales</taxon>
        <taxon>Flavobacteriaceae</taxon>
        <taxon>Capnocytophaga</taxon>
    </lineage>
</organism>
<feature type="domain" description="AraC effector-binding" evidence="1">
    <location>
        <begin position="8"/>
        <end position="164"/>
    </location>
</feature>
<dbReference type="EMBL" id="CDOL01000287">
    <property type="protein sequence ID" value="CEN54540.1"/>
    <property type="molecule type" value="Genomic_DNA"/>
</dbReference>
<name>A0A0B7IRT1_9FLAO</name>
<dbReference type="Gene3D" id="3.20.80.10">
    <property type="entry name" value="Regulatory factor, effector binding domain"/>
    <property type="match status" value="1"/>
</dbReference>
<sequence length="164" mass="18662">MILKTHIWEKLEKNKNMTHEFKIIGISVRTTNANGQSATDLGKLWGQFMSDTISKIPNTISEEIIAIYTDYESDYQGAYTAIIGKKVSSLDEIPNGMIGREFPATKFQKFIAKGAMPNAVMQTWKTIWEQDEVLNRAYQYDFEVYGEKSQNGSESEVEVFVSVK</sequence>
<evidence type="ECO:0000313" key="2">
    <source>
        <dbReference type="EMBL" id="CEN54540.1"/>
    </source>
</evidence>
<reference evidence="2 3" key="1">
    <citation type="submission" date="2015-01" db="EMBL/GenBank/DDBJ databases">
        <authorList>
            <person name="Xiang T."/>
            <person name="Song Y."/>
            <person name="Huang L."/>
            <person name="Wang B."/>
            <person name="Wu P."/>
        </authorList>
    </citation>
    <scope>NUCLEOTIDE SEQUENCE [LARGE SCALE GENOMIC DNA]</scope>
    <source>
        <strain evidence="2 3">CcD93</strain>
    </source>
</reference>
<dbReference type="Proteomes" id="UP000038200">
    <property type="component" value="Unassembled WGS sequence"/>
</dbReference>
<gene>
    <name evidence="2" type="ORF">CCAND93_930017</name>
</gene>
<dbReference type="SMART" id="SM00871">
    <property type="entry name" value="AraC_E_bind"/>
    <property type="match status" value="1"/>
</dbReference>
<dbReference type="Pfam" id="PF14526">
    <property type="entry name" value="Cass2"/>
    <property type="match status" value="1"/>
</dbReference>
<dbReference type="STRING" id="1848903.CCAND38_290022"/>
<dbReference type="InterPro" id="IPR010499">
    <property type="entry name" value="AraC_E-bd"/>
</dbReference>
<accession>A0A0B7IRT1</accession>
<evidence type="ECO:0000259" key="1">
    <source>
        <dbReference type="SMART" id="SM00871"/>
    </source>
</evidence>
<protein>
    <recommendedName>
        <fullName evidence="1">AraC effector-binding domain-containing protein</fullName>
    </recommendedName>
</protein>
<dbReference type="AlphaFoldDB" id="A0A0B7IRT1"/>
<dbReference type="PANTHER" id="PTHR36444:SF2">
    <property type="entry name" value="TRANSCRIPTIONAL REGULATOR PROTEIN YOBU-RELATED"/>
    <property type="match status" value="1"/>
</dbReference>
<proteinExistence type="predicted"/>